<dbReference type="EMBL" id="CM047940">
    <property type="protein sequence ID" value="KAI9904561.1"/>
    <property type="molecule type" value="Genomic_DNA"/>
</dbReference>
<keyword evidence="2" id="KW-1185">Reference proteome</keyword>
<accession>A0ACC0VDQ5</accession>
<evidence type="ECO:0000313" key="2">
    <source>
        <dbReference type="Proteomes" id="UP001163324"/>
    </source>
</evidence>
<protein>
    <submittedName>
        <fullName evidence="1">Uncharacterized protein</fullName>
    </submittedName>
</protein>
<reference evidence="1" key="1">
    <citation type="submission" date="2022-10" db="EMBL/GenBank/DDBJ databases">
        <title>Complete Genome of Trichothecium roseum strain YXFP-22015, a Plant Pathogen Isolated from Citrus.</title>
        <authorList>
            <person name="Wang Y."/>
            <person name="Zhu L."/>
        </authorList>
    </citation>
    <scope>NUCLEOTIDE SEQUENCE</scope>
    <source>
        <strain evidence="1">YXFP-22015</strain>
    </source>
</reference>
<dbReference type="Proteomes" id="UP001163324">
    <property type="component" value="Chromosome 1"/>
</dbReference>
<comment type="caution">
    <text evidence="1">The sequence shown here is derived from an EMBL/GenBank/DDBJ whole genome shotgun (WGS) entry which is preliminary data.</text>
</comment>
<sequence length="602" mass="66085">MDLSPSESVSGFGANPERLRAIEAQMAQLQQEQQAIQSRMAMQSHYSLSSLAQHPTSNQAQHYGASTSPAATAMPRSKSHMGTRASHAPCMTTNQSRRQSKNMKRAFSQNTYSSNHMQTNGPRMPFRPTAHVAPLQQQTPMERSLSTPHVQEHSTPLHTEGLQSFHSSPTDIAVPDVGMNPGDYLSQYDYDSLIRDAGPMGTNWSHVPEASQCPSIFSGVTAPDFASPMTRHPSYMASTPMIPVSSSRSFGFPASSMGTSFEDGNGCTPDMGKQGSTDHYLVGMGLGMAQDSQPLMAAQSNLSPDMLFEDLGAAMQRSSSNSSTATDKSTGSKSEQRCREARMRVIEAGQANKIAPKPQDKLDKAVGVVGHAVEEIPKPLPAGQTYQRQRQPKVTCHLCPDMQEFRGEHELQRHKSLKHNGVVKKWICKTPDIDNIADLAQPVIPLEQCQNCMGQKEYGADYNAAAHLRRKHFKPKDPRDKNTKLSKEEKRGGKAGGDWPPMDELRHWLGEKFVEKNKTGSVNANSTTNQLEPVDTILELEFEASFPMTLDPSAAAMNSFVPEYATFSQDTSAWMPVSATDSFLSQPTDDPFSQPSDFFTTL</sequence>
<proteinExistence type="predicted"/>
<gene>
    <name evidence="1" type="ORF">N3K66_001090</name>
</gene>
<name>A0ACC0VDQ5_9HYPO</name>
<organism evidence="1 2">
    <name type="scientific">Trichothecium roseum</name>
    <dbReference type="NCBI Taxonomy" id="47278"/>
    <lineage>
        <taxon>Eukaryota</taxon>
        <taxon>Fungi</taxon>
        <taxon>Dikarya</taxon>
        <taxon>Ascomycota</taxon>
        <taxon>Pezizomycotina</taxon>
        <taxon>Sordariomycetes</taxon>
        <taxon>Hypocreomycetidae</taxon>
        <taxon>Hypocreales</taxon>
        <taxon>Hypocreales incertae sedis</taxon>
        <taxon>Trichothecium</taxon>
    </lineage>
</organism>
<evidence type="ECO:0000313" key="1">
    <source>
        <dbReference type="EMBL" id="KAI9904561.1"/>
    </source>
</evidence>